<evidence type="ECO:0000256" key="8">
    <source>
        <dbReference type="ARBA" id="ARBA00023125"/>
    </source>
</evidence>
<dbReference type="GO" id="GO:0005737">
    <property type="term" value="C:cytoplasm"/>
    <property type="evidence" value="ECO:0007669"/>
    <property type="project" value="UniProtKB-SubCell"/>
</dbReference>
<evidence type="ECO:0000256" key="2">
    <source>
        <dbReference type="ARBA" id="ARBA00007871"/>
    </source>
</evidence>
<dbReference type="GO" id="GO:0046983">
    <property type="term" value="F:protein dimerization activity"/>
    <property type="evidence" value="ECO:0007669"/>
    <property type="project" value="InterPro"/>
</dbReference>
<dbReference type="InterPro" id="IPR036390">
    <property type="entry name" value="WH_DNA-bd_sf"/>
</dbReference>
<evidence type="ECO:0000256" key="5">
    <source>
        <dbReference type="ARBA" id="ARBA00022490"/>
    </source>
</evidence>
<evidence type="ECO:0000256" key="4">
    <source>
        <dbReference type="ARBA" id="ARBA00022386"/>
    </source>
</evidence>
<dbReference type="GO" id="GO:0003700">
    <property type="term" value="F:DNA-binding transcription factor activity"/>
    <property type="evidence" value="ECO:0007669"/>
    <property type="project" value="InterPro"/>
</dbReference>
<comment type="similarity">
    <text evidence="2">Belongs to the DtxR/MntR family.</text>
</comment>
<dbReference type="PROSITE" id="PS50944">
    <property type="entry name" value="HTH_DTXR"/>
    <property type="match status" value="1"/>
</dbReference>
<evidence type="ECO:0000256" key="6">
    <source>
        <dbReference type="ARBA" id="ARBA00022491"/>
    </source>
</evidence>
<evidence type="ECO:0000256" key="12">
    <source>
        <dbReference type="ARBA" id="ARBA00025185"/>
    </source>
</evidence>
<dbReference type="InterPro" id="IPR050536">
    <property type="entry name" value="DtxR_MntR_Metal-Reg"/>
</dbReference>
<evidence type="ECO:0000256" key="3">
    <source>
        <dbReference type="ARBA" id="ARBA00011738"/>
    </source>
</evidence>
<evidence type="ECO:0000313" key="15">
    <source>
        <dbReference type="EMBL" id="MBL6903406.1"/>
    </source>
</evidence>
<dbReference type="EMBL" id="JADHSG010000005">
    <property type="protein sequence ID" value="MBL6903406.1"/>
    <property type="molecule type" value="Genomic_DNA"/>
</dbReference>
<keyword evidence="7" id="KW-0805">Transcription regulation</keyword>
<dbReference type="InterPro" id="IPR022687">
    <property type="entry name" value="HTH_DTXR"/>
</dbReference>
<evidence type="ECO:0000313" key="16">
    <source>
        <dbReference type="Proteomes" id="UP000705230"/>
    </source>
</evidence>
<dbReference type="Gene3D" id="1.10.10.10">
    <property type="entry name" value="Winged helix-like DNA-binding domain superfamily/Winged helix DNA-binding domain"/>
    <property type="match status" value="1"/>
</dbReference>
<keyword evidence="10" id="KW-0804">Transcription</keyword>
<gene>
    <name evidence="15" type="primary">mntR</name>
    <name evidence="15" type="ORF">ISR29_04315</name>
</gene>
<evidence type="ECO:0000256" key="13">
    <source>
        <dbReference type="ARBA" id="ARBA00032593"/>
    </source>
</evidence>
<evidence type="ECO:0000259" key="14">
    <source>
        <dbReference type="PROSITE" id="PS50944"/>
    </source>
</evidence>
<dbReference type="InterPro" id="IPR036388">
    <property type="entry name" value="WH-like_DNA-bd_sf"/>
</dbReference>
<dbReference type="InterPro" id="IPR022689">
    <property type="entry name" value="Iron_dep_repressor"/>
</dbReference>
<keyword evidence="11" id="KW-0464">Manganese</keyword>
<dbReference type="Pfam" id="PF01325">
    <property type="entry name" value="Fe_dep_repress"/>
    <property type="match status" value="1"/>
</dbReference>
<organism evidence="15 16">
    <name type="scientific">SAR86 cluster bacterium</name>
    <dbReference type="NCBI Taxonomy" id="2030880"/>
    <lineage>
        <taxon>Bacteria</taxon>
        <taxon>Pseudomonadati</taxon>
        <taxon>Pseudomonadota</taxon>
        <taxon>Gammaproteobacteria</taxon>
        <taxon>SAR86 cluster</taxon>
    </lineage>
</organism>
<evidence type="ECO:0000256" key="11">
    <source>
        <dbReference type="ARBA" id="ARBA00023211"/>
    </source>
</evidence>
<comment type="function">
    <text evidence="12">In the presence of manganese, represses expression of mntH and mntS. Up-regulates expression of mntP.</text>
</comment>
<keyword evidence="9" id="KW-0010">Activator</keyword>
<dbReference type="Gene3D" id="1.10.60.10">
    <property type="entry name" value="Iron dependent repressor, metal binding and dimerisation domain"/>
    <property type="match status" value="1"/>
</dbReference>
<evidence type="ECO:0000256" key="10">
    <source>
        <dbReference type="ARBA" id="ARBA00023163"/>
    </source>
</evidence>
<evidence type="ECO:0000256" key="1">
    <source>
        <dbReference type="ARBA" id="ARBA00004496"/>
    </source>
</evidence>
<dbReference type="Pfam" id="PF02742">
    <property type="entry name" value="Fe_dep_repr_C"/>
    <property type="match status" value="1"/>
</dbReference>
<keyword evidence="6" id="KW-0678">Repressor</keyword>
<dbReference type="GO" id="GO:0003677">
    <property type="term" value="F:DNA binding"/>
    <property type="evidence" value="ECO:0007669"/>
    <property type="project" value="UniProtKB-KW"/>
</dbReference>
<dbReference type="PANTHER" id="PTHR33238:SF11">
    <property type="entry name" value="TRANSCRIPTIONAL REGULATOR MNTR"/>
    <property type="match status" value="1"/>
</dbReference>
<dbReference type="SUPFAM" id="SSF46785">
    <property type="entry name" value="Winged helix' DNA-binding domain"/>
    <property type="match status" value="1"/>
</dbReference>
<reference evidence="15" key="1">
    <citation type="submission" date="2020-10" db="EMBL/GenBank/DDBJ databases">
        <title>Microbiome of the Black Sea water column analyzed by genome centric metagenomics.</title>
        <authorList>
            <person name="Cabello-Yeves P.J."/>
            <person name="Callieri C."/>
            <person name="Picazo A."/>
            <person name="Mehrshad M."/>
            <person name="Haro-Moreno J.M."/>
            <person name="Roda-Garcia J."/>
            <person name="Dzembekova N."/>
            <person name="Slabakova V."/>
            <person name="Slabakova N."/>
            <person name="Moncheva S."/>
            <person name="Rodriguez-Valera F."/>
        </authorList>
    </citation>
    <scope>NUCLEOTIDE SEQUENCE</scope>
    <source>
        <strain evidence="15">BS30m-G43</strain>
    </source>
</reference>
<feature type="domain" description="HTH dtxR-type" evidence="14">
    <location>
        <begin position="42"/>
        <end position="103"/>
    </location>
</feature>
<keyword evidence="8" id="KW-0238">DNA-binding</keyword>
<dbReference type="GO" id="GO:0046914">
    <property type="term" value="F:transition metal ion binding"/>
    <property type="evidence" value="ECO:0007669"/>
    <property type="project" value="InterPro"/>
</dbReference>
<accession>A0A937M2F2</accession>
<dbReference type="Proteomes" id="UP000705230">
    <property type="component" value="Unassembled WGS sequence"/>
</dbReference>
<dbReference type="NCBIfam" id="NF008273">
    <property type="entry name" value="PRK11050.1"/>
    <property type="match status" value="1"/>
</dbReference>
<dbReference type="SUPFAM" id="SSF47979">
    <property type="entry name" value="Iron-dependent repressor protein, dimerization domain"/>
    <property type="match status" value="1"/>
</dbReference>
<comment type="caution">
    <text evidence="15">The sequence shown here is derived from an EMBL/GenBank/DDBJ whole genome shotgun (WGS) entry which is preliminary data.</text>
</comment>
<sequence>MATDHVKGIIYKQLILKKRREVVKKKIKARSVPFSQTRSRHASETAEDYVEAVMELVEEKGECRVLDLARYFNVSHVTVSRIVKRLQDEDLLYTKPYKPVELTAKGSKLAKRVKERHLIVLAFLTKLGVDKANAEIDSEGIEHHVGSKTLAAMKNFLK</sequence>
<comment type="subunit">
    <text evidence="3">Homodimer.</text>
</comment>
<dbReference type="AlphaFoldDB" id="A0A937M2F2"/>
<comment type="subcellular location">
    <subcellularLocation>
        <location evidence="1">Cytoplasm</location>
    </subcellularLocation>
</comment>
<dbReference type="PANTHER" id="PTHR33238">
    <property type="entry name" value="IRON (METAL) DEPENDENT REPRESSOR, DTXR FAMILY"/>
    <property type="match status" value="1"/>
</dbReference>
<dbReference type="InterPro" id="IPR001367">
    <property type="entry name" value="Fe_dep_repressor"/>
</dbReference>
<dbReference type="InterPro" id="IPR036421">
    <property type="entry name" value="Fe_dep_repressor_sf"/>
</dbReference>
<keyword evidence="5" id="KW-0963">Cytoplasm</keyword>
<protein>
    <recommendedName>
        <fullName evidence="4">Transcriptional regulator MntR</fullName>
    </recommendedName>
    <alternativeName>
        <fullName evidence="13">Manganese transport regulator</fullName>
    </alternativeName>
</protein>
<dbReference type="SMART" id="SM00529">
    <property type="entry name" value="HTH_DTXR"/>
    <property type="match status" value="1"/>
</dbReference>
<evidence type="ECO:0000256" key="7">
    <source>
        <dbReference type="ARBA" id="ARBA00023015"/>
    </source>
</evidence>
<proteinExistence type="inferred from homology"/>
<evidence type="ECO:0000256" key="9">
    <source>
        <dbReference type="ARBA" id="ARBA00023159"/>
    </source>
</evidence>
<name>A0A937M2F2_9GAMM</name>